<evidence type="ECO:0000313" key="2">
    <source>
        <dbReference type="EMBL" id="OMJ72766.1"/>
    </source>
</evidence>
<comment type="caution">
    <text evidence="2">The sequence shown here is derived from an EMBL/GenBank/DDBJ whole genome shotgun (WGS) entry which is preliminary data.</text>
</comment>
<keyword evidence="1" id="KW-0472">Membrane</keyword>
<feature type="transmembrane region" description="Helical" evidence="1">
    <location>
        <begin position="194"/>
        <end position="216"/>
    </location>
</feature>
<keyword evidence="1" id="KW-1133">Transmembrane helix</keyword>
<dbReference type="Proteomes" id="UP000187209">
    <property type="component" value="Unassembled WGS sequence"/>
</dbReference>
<dbReference type="EMBL" id="MPUH01000875">
    <property type="protein sequence ID" value="OMJ72766.1"/>
    <property type="molecule type" value="Genomic_DNA"/>
</dbReference>
<protein>
    <submittedName>
        <fullName evidence="2">Uncharacterized protein</fullName>
    </submittedName>
</protein>
<feature type="transmembrane region" description="Helical" evidence="1">
    <location>
        <begin position="91"/>
        <end position="110"/>
    </location>
</feature>
<name>A0A1R2B7P3_9CILI</name>
<keyword evidence="3" id="KW-1185">Reference proteome</keyword>
<dbReference type="AlphaFoldDB" id="A0A1R2B7P3"/>
<feature type="transmembrane region" description="Helical" evidence="1">
    <location>
        <begin position="122"/>
        <end position="142"/>
    </location>
</feature>
<organism evidence="2 3">
    <name type="scientific">Stentor coeruleus</name>
    <dbReference type="NCBI Taxonomy" id="5963"/>
    <lineage>
        <taxon>Eukaryota</taxon>
        <taxon>Sar</taxon>
        <taxon>Alveolata</taxon>
        <taxon>Ciliophora</taxon>
        <taxon>Postciliodesmatophora</taxon>
        <taxon>Heterotrichea</taxon>
        <taxon>Heterotrichida</taxon>
        <taxon>Stentoridae</taxon>
        <taxon>Stentor</taxon>
    </lineage>
</organism>
<gene>
    <name evidence="2" type="ORF">SteCoe_28714</name>
</gene>
<accession>A0A1R2B7P3</accession>
<feature type="transmembrane region" description="Helical" evidence="1">
    <location>
        <begin position="52"/>
        <end position="71"/>
    </location>
</feature>
<reference evidence="2 3" key="1">
    <citation type="submission" date="2016-11" db="EMBL/GenBank/DDBJ databases">
        <title>The macronuclear genome of Stentor coeruleus: a giant cell with tiny introns.</title>
        <authorList>
            <person name="Slabodnick M."/>
            <person name="Ruby J.G."/>
            <person name="Reiff S.B."/>
            <person name="Swart E.C."/>
            <person name="Gosai S."/>
            <person name="Prabakaran S."/>
            <person name="Witkowska E."/>
            <person name="Larue G.E."/>
            <person name="Fisher S."/>
            <person name="Freeman R.M."/>
            <person name="Gunawardena J."/>
            <person name="Chu W."/>
            <person name="Stover N.A."/>
            <person name="Gregory B.D."/>
            <person name="Nowacki M."/>
            <person name="Derisi J."/>
            <person name="Roy S.W."/>
            <person name="Marshall W.F."/>
            <person name="Sood P."/>
        </authorList>
    </citation>
    <scope>NUCLEOTIDE SEQUENCE [LARGE SCALE GENOMIC DNA]</scope>
    <source>
        <strain evidence="2">WM001</strain>
    </source>
</reference>
<feature type="transmembrane region" description="Helical" evidence="1">
    <location>
        <begin position="162"/>
        <end position="182"/>
    </location>
</feature>
<keyword evidence="1" id="KW-0812">Transmembrane</keyword>
<evidence type="ECO:0000256" key="1">
    <source>
        <dbReference type="SAM" id="Phobius"/>
    </source>
</evidence>
<sequence>MLTEYKSQIILFQILVILISISKIYSARIIILIFDYLFIATIARECLENVCYVYYFAIVFVYTYIVLTFYIYSRRDLEISEQNYRSKIIKIAFYVSFVVYLFVSIVDGLLESKQLVMQGAKWIMKAIWTAIIVVISIGAFYLLRISKILLVNSVYVEVRRKILMFIGMLIFCLISLLTFTLLSENVGNLYAKIFFYFSYLLIADILPLASIMIYIYRLKNDLNFDDITDEIFYIRNSEEFPMHIINIEDKL</sequence>
<feature type="transmembrane region" description="Helical" evidence="1">
    <location>
        <begin position="12"/>
        <end position="40"/>
    </location>
</feature>
<proteinExistence type="predicted"/>
<evidence type="ECO:0000313" key="3">
    <source>
        <dbReference type="Proteomes" id="UP000187209"/>
    </source>
</evidence>